<name>A0AAQ3SLT8_PASNO</name>
<dbReference type="Gene3D" id="3.60.10.10">
    <property type="entry name" value="Endonuclease/exonuclease/phosphatase"/>
    <property type="match status" value="1"/>
</dbReference>
<evidence type="ECO:0000256" key="1">
    <source>
        <dbReference type="SAM" id="MobiDB-lite"/>
    </source>
</evidence>
<proteinExistence type="predicted"/>
<dbReference type="Pfam" id="PF03372">
    <property type="entry name" value="Exo_endo_phos"/>
    <property type="match status" value="1"/>
</dbReference>
<dbReference type="Pfam" id="PF00078">
    <property type="entry name" value="RVT_1"/>
    <property type="match status" value="1"/>
</dbReference>
<dbReference type="Proteomes" id="UP001341281">
    <property type="component" value="Chromosome 01"/>
</dbReference>
<feature type="compositionally biased region" description="Basic and acidic residues" evidence="1">
    <location>
        <begin position="388"/>
        <end position="401"/>
    </location>
</feature>
<dbReference type="SUPFAM" id="SSF56672">
    <property type="entry name" value="DNA/RNA polymerases"/>
    <property type="match status" value="1"/>
</dbReference>
<protein>
    <recommendedName>
        <fullName evidence="2">Reverse transcriptase domain-containing protein</fullName>
    </recommendedName>
</protein>
<evidence type="ECO:0000313" key="4">
    <source>
        <dbReference type="Proteomes" id="UP001341281"/>
    </source>
</evidence>
<reference evidence="3 4" key="1">
    <citation type="submission" date="2024-02" db="EMBL/GenBank/DDBJ databases">
        <title>High-quality chromosome-scale genome assembly of Pensacola bahiagrass (Paspalum notatum Flugge var. saurae).</title>
        <authorList>
            <person name="Vega J.M."/>
            <person name="Podio M."/>
            <person name="Orjuela J."/>
            <person name="Siena L.A."/>
            <person name="Pessino S.C."/>
            <person name="Combes M.C."/>
            <person name="Mariac C."/>
            <person name="Albertini E."/>
            <person name="Pupilli F."/>
            <person name="Ortiz J.P.A."/>
            <person name="Leblanc O."/>
        </authorList>
    </citation>
    <scope>NUCLEOTIDE SEQUENCE [LARGE SCALE GENOMIC DNA]</scope>
    <source>
        <strain evidence="3">R1</strain>
        <tissue evidence="3">Leaf</tissue>
    </source>
</reference>
<dbReference type="InterPro" id="IPR043502">
    <property type="entry name" value="DNA/RNA_pol_sf"/>
</dbReference>
<feature type="domain" description="Reverse transcriptase" evidence="2">
    <location>
        <begin position="915"/>
        <end position="1185"/>
    </location>
</feature>
<evidence type="ECO:0000259" key="2">
    <source>
        <dbReference type="PROSITE" id="PS50878"/>
    </source>
</evidence>
<dbReference type="PANTHER" id="PTHR33116:SF87">
    <property type="entry name" value="OS01G0158850 PROTEIN"/>
    <property type="match status" value="1"/>
</dbReference>
<feature type="region of interest" description="Disordered" evidence="1">
    <location>
        <begin position="540"/>
        <end position="559"/>
    </location>
</feature>
<accession>A0AAQ3SLT8</accession>
<evidence type="ECO:0000313" key="3">
    <source>
        <dbReference type="EMBL" id="WVZ54678.1"/>
    </source>
</evidence>
<organism evidence="3 4">
    <name type="scientific">Paspalum notatum var. saurae</name>
    <dbReference type="NCBI Taxonomy" id="547442"/>
    <lineage>
        <taxon>Eukaryota</taxon>
        <taxon>Viridiplantae</taxon>
        <taxon>Streptophyta</taxon>
        <taxon>Embryophyta</taxon>
        <taxon>Tracheophyta</taxon>
        <taxon>Spermatophyta</taxon>
        <taxon>Magnoliopsida</taxon>
        <taxon>Liliopsida</taxon>
        <taxon>Poales</taxon>
        <taxon>Poaceae</taxon>
        <taxon>PACMAD clade</taxon>
        <taxon>Panicoideae</taxon>
        <taxon>Andropogonodae</taxon>
        <taxon>Paspaleae</taxon>
        <taxon>Paspalinae</taxon>
        <taxon>Paspalum</taxon>
    </lineage>
</organism>
<dbReference type="GO" id="GO:0003824">
    <property type="term" value="F:catalytic activity"/>
    <property type="evidence" value="ECO:0007669"/>
    <property type="project" value="InterPro"/>
</dbReference>
<dbReference type="InterPro" id="IPR036691">
    <property type="entry name" value="Endo/exonu/phosph_ase_sf"/>
</dbReference>
<dbReference type="CDD" id="cd01650">
    <property type="entry name" value="RT_nLTR_like"/>
    <property type="match status" value="1"/>
</dbReference>
<feature type="region of interest" description="Disordered" evidence="1">
    <location>
        <begin position="359"/>
        <end position="401"/>
    </location>
</feature>
<dbReference type="Pfam" id="PF13966">
    <property type="entry name" value="zf-RVT"/>
    <property type="match status" value="1"/>
</dbReference>
<feature type="region of interest" description="Disordered" evidence="1">
    <location>
        <begin position="419"/>
        <end position="442"/>
    </location>
</feature>
<dbReference type="InterPro" id="IPR026960">
    <property type="entry name" value="RVT-Znf"/>
</dbReference>
<dbReference type="EMBL" id="CP144745">
    <property type="protein sequence ID" value="WVZ54678.1"/>
    <property type="molecule type" value="Genomic_DNA"/>
</dbReference>
<dbReference type="PROSITE" id="PS50878">
    <property type="entry name" value="RT_POL"/>
    <property type="match status" value="1"/>
</dbReference>
<dbReference type="SUPFAM" id="SSF56219">
    <property type="entry name" value="DNase I-like"/>
    <property type="match status" value="1"/>
</dbReference>
<dbReference type="InterPro" id="IPR005135">
    <property type="entry name" value="Endo/exonuclease/phosphatase"/>
</dbReference>
<dbReference type="PANTHER" id="PTHR33116">
    <property type="entry name" value="REVERSE TRANSCRIPTASE ZINC-BINDING DOMAIN-CONTAINING PROTEIN-RELATED-RELATED"/>
    <property type="match status" value="1"/>
</dbReference>
<feature type="compositionally biased region" description="Polar residues" evidence="1">
    <location>
        <begin position="363"/>
        <end position="372"/>
    </location>
</feature>
<dbReference type="InterPro" id="IPR000477">
    <property type="entry name" value="RT_dom"/>
</dbReference>
<keyword evidence="4" id="KW-1185">Reference proteome</keyword>
<sequence>MHHSTKVGSNISNKQHPGQITEAGIVMEVEGTFGTAVGTSTVQKGNFNCMRDSHHGHEATACQTELNLTCPLMQSRPVAHVVGHAVRGLGFYHIPHPPLPKTKKESWKALITVMGGSLTKEQIIIQLQKLFPFKWRWELMDHEQGFVTQFPSKVELQRSMAFGGADVKVEGAAAGMRLQFSEWLEKEDGFLLPKVWVRVFGISENLRDFLNLWAVGSMLGSTQTVDMEMTRKNDFGRICIAVLKPKLLPSHLGVVIGDHFFKLRFEVEKIGVDENGDEVELDISFSEKEEIKEGDLNYIVNNLVGRDGNITDKVEGTINSLRAVQNLSGDEFKLFLKKKADELGISVVTTPAEIADKKKDNDQYQYGGTTVNGEGPSGGANSPSLADTYEHGLDSPELETHQPDAAGIISELAETEQMKIKGTEAKSDNKKETTEDSSMPESGLVVSLNHTVKGDFVKVAQTNPNPISPVRVDFDQVQGKKMDMTRKANFLAEMDTISECTKTTSQISPRVSGLTKEQTLARAERRFAKKNLDLDEVDLGVEDDDFSPNTSDNESQDDFLPPCSLSHLVGNRTEEVFGRDDCLLNDDFEGIFWNSRGLSDLAKKPFLVDTTKEQHLDFIALLETGGILLGVNLDSYDIGSIEEGDFYVKFRLRNKEDEFQWILVAVYGAVQPEFKEAFLTELVRTCSNESLPLLVGGDFNIIRNSSEKNNDRYNEKWPFLFNAVIDSLNLRELQMSGRKFTWANSLEVPTFERLDRILMSTEWEQKFPLATVVALSREISDHTPLLLNSGAKTHRCNQPVFRFELGWLQRKDFFSRVAEVWNGRNKGSNAMEVWQNKIRRLRQFLRGWARNIEDIPQVSWEENKILTEPFTEKEVRDTIFQMKLNKAPGPDGFPVEFYQEFWGLLKRDLLQMFEEFHKGVLPLCNLNFGTITLLPKLKEVKQIQQYRPICLLNVSFKVFTKVIANRAAAVAQKIVRPSQTAFMTGRNILEGVVILHETLHELKRKKNSMKAYDKVNWDFLQQTLCMKGFSNIWCGWIEKVVSKGKVNVKVNDELGHYFQTRKGVRQGDPLSPFLFNLIADMLAVLIARAKENGQFRGIIPHLVEGGLSILQYADDTILFLEHDFNEAVNLKLVLSVFEQLSGHKINFHKSEVFLFGEAKFYKEEYIQLFGCKEGVFPFKYLGIPMHHKKLFNKDWIEVEERFQKKLGSWKGKLLSTGGRLVLINSVLSSLPMFMFSFFETPKGVIKKLDYYRSRFFWQCDEHKKKYRLAKWTTLSKPKCFGGLGILGKWLLKFLNEEGACQELLKNKYLRHKLLSQCTKKLGDSQFWSGLMAVKDIFLSYGSFKIQNGQTVRFWEDTWKGNKPFMELYPNLYRIVRKKNVTLANVLSCVPLNISFRRALVGDNLKSWFELVSRVTSVSLVEGSDRFNWDLNKGGSYSVLVRNWILWKLKVPLKIKIFLWYLRTGVILTKDNLAKRNWIGNTKCCFCNLAKSIRHLFFDCHVARAIWSTIFIAFGIKPPINVTMLLGSWLNGFTKKLKYSILLGVAAICWAIWSWRNDVVFNERTFNSFAQVIYRGTFWIRCWSLLCKEEEKENLKMRCMHLESVVLELFFKFGWRRSYRIEA</sequence>
<gene>
    <name evidence="3" type="ORF">U9M48_005442</name>
</gene>
<feature type="compositionally biased region" description="Basic and acidic residues" evidence="1">
    <location>
        <begin position="419"/>
        <end position="434"/>
    </location>
</feature>